<dbReference type="InterPro" id="IPR012338">
    <property type="entry name" value="Beta-lactam/transpept-like"/>
</dbReference>
<evidence type="ECO:0000259" key="2">
    <source>
        <dbReference type="Pfam" id="PF13354"/>
    </source>
</evidence>
<keyword evidence="4" id="KW-1185">Reference proteome</keyword>
<evidence type="ECO:0000256" key="1">
    <source>
        <dbReference type="SAM" id="SignalP"/>
    </source>
</evidence>
<sequence>MLNRSLSLVAAVATLLVGAAPAALAADTGSGPADFRTVVAAPHRARVTAAVLDLDGTGREPVVYGDDTPYDTASIVKVDILAAMLLHARDHRRALTARESAEAEVMIRDSDNTAATALWRAIGEAPGLESANKRLGLTSTQGGPGGLWGLTRTTAADQIRLLGAVFGTGPTPLDAASRNRIGTLMSEIATDQSWGVSAAADSGWALKNGWLMRTTTDLWDINSIGRITSGGHHYLVAVLSDGNASMPDGVNLVERAVRTAVSETGAG</sequence>
<proteinExistence type="predicted"/>
<comment type="caution">
    <text evidence="3">The sequence shown here is derived from an EMBL/GenBank/DDBJ whole genome shotgun (WGS) entry which is preliminary data.</text>
</comment>
<dbReference type="Pfam" id="PF13354">
    <property type="entry name" value="Beta-lactamase2"/>
    <property type="match status" value="1"/>
</dbReference>
<evidence type="ECO:0000313" key="4">
    <source>
        <dbReference type="Proteomes" id="UP000653411"/>
    </source>
</evidence>
<protein>
    <recommendedName>
        <fullName evidence="2">Beta-lactamase class A catalytic domain-containing protein</fullName>
    </recommendedName>
</protein>
<dbReference type="GO" id="GO:0030655">
    <property type="term" value="P:beta-lactam antibiotic catabolic process"/>
    <property type="evidence" value="ECO:0007669"/>
    <property type="project" value="InterPro"/>
</dbReference>
<dbReference type="GO" id="GO:0046677">
    <property type="term" value="P:response to antibiotic"/>
    <property type="evidence" value="ECO:0007669"/>
    <property type="project" value="InterPro"/>
</dbReference>
<keyword evidence="1" id="KW-0732">Signal</keyword>
<dbReference type="PANTHER" id="PTHR35333">
    <property type="entry name" value="BETA-LACTAMASE"/>
    <property type="match status" value="1"/>
</dbReference>
<accession>A0A917XFP8</accession>
<dbReference type="EMBL" id="BMML01000012">
    <property type="protein sequence ID" value="GGN21341.1"/>
    <property type="molecule type" value="Genomic_DNA"/>
</dbReference>
<dbReference type="Proteomes" id="UP000653411">
    <property type="component" value="Unassembled WGS sequence"/>
</dbReference>
<reference evidence="3" key="1">
    <citation type="journal article" date="2014" name="Int. J. Syst. Evol. Microbiol.">
        <title>Complete genome sequence of Corynebacterium casei LMG S-19264T (=DSM 44701T), isolated from a smear-ripened cheese.</title>
        <authorList>
            <consortium name="US DOE Joint Genome Institute (JGI-PGF)"/>
            <person name="Walter F."/>
            <person name="Albersmeier A."/>
            <person name="Kalinowski J."/>
            <person name="Ruckert C."/>
        </authorList>
    </citation>
    <scope>NUCLEOTIDE SEQUENCE</scope>
    <source>
        <strain evidence="3">CGMCC 4.7110</strain>
    </source>
</reference>
<feature type="chain" id="PRO_5037870200" description="Beta-lactamase class A catalytic domain-containing protein" evidence="1">
    <location>
        <begin position="26"/>
        <end position="267"/>
    </location>
</feature>
<dbReference type="SUPFAM" id="SSF56601">
    <property type="entry name" value="beta-lactamase/transpeptidase-like"/>
    <property type="match status" value="1"/>
</dbReference>
<gene>
    <name evidence="3" type="ORF">GCM10011578_052420</name>
</gene>
<dbReference type="PANTHER" id="PTHR35333:SF3">
    <property type="entry name" value="BETA-LACTAMASE-TYPE TRANSPEPTIDASE FOLD CONTAINING PROTEIN"/>
    <property type="match status" value="1"/>
</dbReference>
<name>A0A917XFP8_9ACTN</name>
<feature type="signal peptide" evidence="1">
    <location>
        <begin position="1"/>
        <end position="25"/>
    </location>
</feature>
<dbReference type="Gene3D" id="3.40.710.10">
    <property type="entry name" value="DD-peptidase/beta-lactamase superfamily"/>
    <property type="match status" value="1"/>
</dbReference>
<evidence type="ECO:0000313" key="3">
    <source>
        <dbReference type="EMBL" id="GGN21341.1"/>
    </source>
</evidence>
<dbReference type="InterPro" id="IPR000871">
    <property type="entry name" value="Beta-lactam_class-A"/>
</dbReference>
<dbReference type="AlphaFoldDB" id="A0A917XFP8"/>
<feature type="domain" description="Beta-lactamase class A catalytic" evidence="2">
    <location>
        <begin position="103"/>
        <end position="239"/>
    </location>
</feature>
<dbReference type="RefSeq" id="WP_189265271.1">
    <property type="nucleotide sequence ID" value="NZ_BMML01000012.1"/>
</dbReference>
<dbReference type="GO" id="GO:0008800">
    <property type="term" value="F:beta-lactamase activity"/>
    <property type="evidence" value="ECO:0007669"/>
    <property type="project" value="InterPro"/>
</dbReference>
<organism evidence="3 4">
    <name type="scientific">Streptomyces fuscichromogenes</name>
    <dbReference type="NCBI Taxonomy" id="1324013"/>
    <lineage>
        <taxon>Bacteria</taxon>
        <taxon>Bacillati</taxon>
        <taxon>Actinomycetota</taxon>
        <taxon>Actinomycetes</taxon>
        <taxon>Kitasatosporales</taxon>
        <taxon>Streptomycetaceae</taxon>
        <taxon>Streptomyces</taxon>
    </lineage>
</organism>
<reference evidence="3" key="2">
    <citation type="submission" date="2020-09" db="EMBL/GenBank/DDBJ databases">
        <authorList>
            <person name="Sun Q."/>
            <person name="Zhou Y."/>
        </authorList>
    </citation>
    <scope>NUCLEOTIDE SEQUENCE</scope>
    <source>
        <strain evidence="3">CGMCC 4.7110</strain>
    </source>
</reference>
<dbReference type="InterPro" id="IPR045155">
    <property type="entry name" value="Beta-lactam_cat"/>
</dbReference>